<dbReference type="EMBL" id="STGY01000055">
    <property type="protein sequence ID" value="THV40802.1"/>
    <property type="molecule type" value="Genomic_DNA"/>
</dbReference>
<name>A0A4S8QCQ4_9ACTN</name>
<reference evidence="2" key="1">
    <citation type="submission" date="2019-04" db="EMBL/GenBank/DDBJ databases">
        <title>Nocardioides xinjiangensis sp. nov.</title>
        <authorList>
            <person name="Liu S."/>
        </authorList>
    </citation>
    <scope>NUCLEOTIDE SEQUENCE [LARGE SCALE GENOMIC DNA]</scope>
    <source>
        <strain evidence="2">18</strain>
    </source>
</reference>
<dbReference type="Proteomes" id="UP000308760">
    <property type="component" value="Unassembled WGS sequence"/>
</dbReference>
<proteinExistence type="predicted"/>
<protein>
    <submittedName>
        <fullName evidence="1">Uncharacterized protein</fullName>
    </submittedName>
</protein>
<reference evidence="1 2" key="2">
    <citation type="submission" date="2019-05" db="EMBL/GenBank/DDBJ databases">
        <title>Glycomyces buryatensis sp. nov.</title>
        <authorList>
            <person name="Nikitina E."/>
        </authorList>
    </citation>
    <scope>NUCLEOTIDE SEQUENCE [LARGE SCALE GENOMIC DNA]</scope>
    <source>
        <strain evidence="1 2">18</strain>
    </source>
</reference>
<gene>
    <name evidence="1" type="ORF">FAB82_14230</name>
</gene>
<evidence type="ECO:0000313" key="1">
    <source>
        <dbReference type="EMBL" id="THV40802.1"/>
    </source>
</evidence>
<dbReference type="RefSeq" id="WP_136535201.1">
    <property type="nucleotide sequence ID" value="NZ_STGY01000055.1"/>
</dbReference>
<comment type="caution">
    <text evidence="1">The sequence shown here is derived from an EMBL/GenBank/DDBJ whole genome shotgun (WGS) entry which is preliminary data.</text>
</comment>
<evidence type="ECO:0000313" key="2">
    <source>
        <dbReference type="Proteomes" id="UP000308760"/>
    </source>
</evidence>
<keyword evidence="2" id="KW-1185">Reference proteome</keyword>
<accession>A0A4S8QCQ4</accession>
<sequence>MDIPNREEVAAQWNRVINREITREEAHVWAKPWVEERDDEIADPMVRSALLRLHGFDMIYVDDERRVVRHGGDGPYVHASASIAAAFGQWKAKCRHMPS</sequence>
<dbReference type="OrthoDB" id="8673173at2"/>
<dbReference type="AlphaFoldDB" id="A0A4S8QCQ4"/>
<organism evidence="1 2">
    <name type="scientific">Glycomyces buryatensis</name>
    <dbReference type="NCBI Taxonomy" id="2570927"/>
    <lineage>
        <taxon>Bacteria</taxon>
        <taxon>Bacillati</taxon>
        <taxon>Actinomycetota</taxon>
        <taxon>Actinomycetes</taxon>
        <taxon>Glycomycetales</taxon>
        <taxon>Glycomycetaceae</taxon>
        <taxon>Glycomyces</taxon>
    </lineage>
</organism>